<accession>A0A7J7L452</accession>
<dbReference type="OrthoDB" id="1928976at2759"/>
<dbReference type="AlphaFoldDB" id="A0A7J7L452"/>
<dbReference type="EMBL" id="JACGCM010002659">
    <property type="protein sequence ID" value="KAF6137334.1"/>
    <property type="molecule type" value="Genomic_DNA"/>
</dbReference>
<proteinExistence type="predicted"/>
<reference evidence="1 2" key="1">
    <citation type="journal article" date="2020" name="IScience">
        <title>Genome Sequencing of the Endangered Kingdonia uniflora (Circaeasteraceae, Ranunculales) Reveals Potential Mechanisms of Evolutionary Specialization.</title>
        <authorList>
            <person name="Sun Y."/>
            <person name="Deng T."/>
            <person name="Zhang A."/>
            <person name="Moore M.J."/>
            <person name="Landis J.B."/>
            <person name="Lin N."/>
            <person name="Zhang H."/>
            <person name="Zhang X."/>
            <person name="Huang J."/>
            <person name="Zhang X."/>
            <person name="Sun H."/>
            <person name="Wang H."/>
        </authorList>
    </citation>
    <scope>NUCLEOTIDE SEQUENCE [LARGE SCALE GENOMIC DNA]</scope>
    <source>
        <strain evidence="1">TB1705</strain>
        <tissue evidence="1">Leaf</tissue>
    </source>
</reference>
<name>A0A7J7L452_9MAGN</name>
<dbReference type="Proteomes" id="UP000541444">
    <property type="component" value="Unassembled WGS sequence"/>
</dbReference>
<evidence type="ECO:0000313" key="2">
    <source>
        <dbReference type="Proteomes" id="UP000541444"/>
    </source>
</evidence>
<evidence type="ECO:0000313" key="1">
    <source>
        <dbReference type="EMBL" id="KAF6137334.1"/>
    </source>
</evidence>
<organism evidence="1 2">
    <name type="scientific">Kingdonia uniflora</name>
    <dbReference type="NCBI Taxonomy" id="39325"/>
    <lineage>
        <taxon>Eukaryota</taxon>
        <taxon>Viridiplantae</taxon>
        <taxon>Streptophyta</taxon>
        <taxon>Embryophyta</taxon>
        <taxon>Tracheophyta</taxon>
        <taxon>Spermatophyta</taxon>
        <taxon>Magnoliopsida</taxon>
        <taxon>Ranunculales</taxon>
        <taxon>Circaeasteraceae</taxon>
        <taxon>Kingdonia</taxon>
    </lineage>
</organism>
<keyword evidence="2" id="KW-1185">Reference proteome</keyword>
<comment type="caution">
    <text evidence="1">The sequence shown here is derived from an EMBL/GenBank/DDBJ whole genome shotgun (WGS) entry which is preliminary data.</text>
</comment>
<protein>
    <submittedName>
        <fullName evidence="1">Uncharacterized protein</fullName>
    </submittedName>
</protein>
<gene>
    <name evidence="1" type="ORF">GIB67_036371</name>
</gene>
<sequence>MKITSAMTLEELGRKWGDIFLDKWMSDGKIMLPTLDPLSTELQELYDGNGILSRSFRNYLRDYNAANAFTSLGVHMDDRIV</sequence>